<keyword evidence="2" id="KW-1185">Reference proteome</keyword>
<gene>
    <name evidence="1" type="ORF">GGQ55_004527</name>
</gene>
<accession>A0A853CN64</accession>
<reference evidence="1 2" key="1">
    <citation type="submission" date="2020-07" db="EMBL/GenBank/DDBJ databases">
        <title>Sequencing the genomes of 1000 actinobacteria strains.</title>
        <authorList>
            <person name="Klenk H.-P."/>
        </authorList>
    </citation>
    <scope>NUCLEOTIDE SEQUENCE [LARGE SCALE GENOMIC DNA]</scope>
    <source>
        <strain evidence="1 2">DSM 104001</strain>
    </source>
</reference>
<dbReference type="AlphaFoldDB" id="A0A853CN64"/>
<dbReference type="SUPFAM" id="SSF55961">
    <property type="entry name" value="Bet v1-like"/>
    <property type="match status" value="1"/>
</dbReference>
<organism evidence="1 2">
    <name type="scientific">Petropleomorpha daqingensis</name>
    <dbReference type="NCBI Taxonomy" id="2026353"/>
    <lineage>
        <taxon>Bacteria</taxon>
        <taxon>Bacillati</taxon>
        <taxon>Actinomycetota</taxon>
        <taxon>Actinomycetes</taxon>
        <taxon>Geodermatophilales</taxon>
        <taxon>Geodermatophilaceae</taxon>
        <taxon>Petropleomorpha</taxon>
    </lineage>
</organism>
<dbReference type="RefSeq" id="WP_179720681.1">
    <property type="nucleotide sequence ID" value="NZ_JACBZT010000001.1"/>
</dbReference>
<dbReference type="Pfam" id="PF10604">
    <property type="entry name" value="Polyketide_cyc2"/>
    <property type="match status" value="1"/>
</dbReference>
<dbReference type="Gene3D" id="3.30.530.20">
    <property type="match status" value="1"/>
</dbReference>
<comment type="caution">
    <text evidence="1">The sequence shown here is derived from an EMBL/GenBank/DDBJ whole genome shotgun (WGS) entry which is preliminary data.</text>
</comment>
<dbReference type="InterPro" id="IPR019587">
    <property type="entry name" value="Polyketide_cyclase/dehydratase"/>
</dbReference>
<dbReference type="Proteomes" id="UP000541969">
    <property type="component" value="Unassembled WGS sequence"/>
</dbReference>
<evidence type="ECO:0000313" key="2">
    <source>
        <dbReference type="Proteomes" id="UP000541969"/>
    </source>
</evidence>
<dbReference type="InterPro" id="IPR023393">
    <property type="entry name" value="START-like_dom_sf"/>
</dbReference>
<evidence type="ECO:0000313" key="1">
    <source>
        <dbReference type="EMBL" id="NYJ08249.1"/>
    </source>
</evidence>
<name>A0A853CN64_9ACTN</name>
<protein>
    <submittedName>
        <fullName evidence="1">Uncharacterized protein YndB with AHSA1/START domain</fullName>
    </submittedName>
</protein>
<dbReference type="EMBL" id="JACBZT010000001">
    <property type="protein sequence ID" value="NYJ08249.1"/>
    <property type="molecule type" value="Genomic_DNA"/>
</dbReference>
<sequence>MTRGMRTSIDVDAGPERVWDVLTDVPGYPDWTPVLTSAQGEFAVGGRVVFGFPPLHPLLRSTVPVRVLEVTPGRSSCGPGGCCCR</sequence>
<proteinExistence type="predicted"/>